<dbReference type="GO" id="GO:0000272">
    <property type="term" value="P:polysaccharide catabolic process"/>
    <property type="evidence" value="ECO:0007669"/>
    <property type="project" value="UniProtKB-KW"/>
</dbReference>
<evidence type="ECO:0000256" key="5">
    <source>
        <dbReference type="SAM" id="SignalP"/>
    </source>
</evidence>
<keyword evidence="8" id="KW-1185">Reference proteome</keyword>
<dbReference type="EMBL" id="JAGSXJ010000012">
    <property type="protein sequence ID" value="KAH6686767.1"/>
    <property type="molecule type" value="Genomic_DNA"/>
</dbReference>
<dbReference type="OrthoDB" id="1637350at2759"/>
<comment type="similarity">
    <text evidence="1 4">Belongs to the polysaccharide lyase 1 family.</text>
</comment>
<dbReference type="Pfam" id="PF00544">
    <property type="entry name" value="Pectate_lyase_4"/>
    <property type="match status" value="1"/>
</dbReference>
<comment type="subcellular location">
    <subcellularLocation>
        <location evidence="4">Secreted</location>
    </subcellularLocation>
</comment>
<proteinExistence type="inferred from homology"/>
<keyword evidence="4" id="KW-0624">Polysaccharide degradation</keyword>
<feature type="chain" id="PRO_5040267849" evidence="5">
    <location>
        <begin position="18"/>
        <end position="326"/>
    </location>
</feature>
<comment type="caution">
    <text evidence="7">The sequence shown here is derived from an EMBL/GenBank/DDBJ whole genome shotgun (WGS) entry which is preliminary data.</text>
</comment>
<evidence type="ECO:0000256" key="2">
    <source>
        <dbReference type="ARBA" id="ARBA00022729"/>
    </source>
</evidence>
<dbReference type="SMART" id="SM00656">
    <property type="entry name" value="Amb_all"/>
    <property type="match status" value="1"/>
</dbReference>
<reference evidence="7" key="1">
    <citation type="journal article" date="2021" name="Nat. Commun.">
        <title>Genetic determinants of endophytism in the Arabidopsis root mycobiome.</title>
        <authorList>
            <person name="Mesny F."/>
            <person name="Miyauchi S."/>
            <person name="Thiergart T."/>
            <person name="Pickel B."/>
            <person name="Atanasova L."/>
            <person name="Karlsson M."/>
            <person name="Huettel B."/>
            <person name="Barry K.W."/>
            <person name="Haridas S."/>
            <person name="Chen C."/>
            <person name="Bauer D."/>
            <person name="Andreopoulos W."/>
            <person name="Pangilinan J."/>
            <person name="LaButti K."/>
            <person name="Riley R."/>
            <person name="Lipzen A."/>
            <person name="Clum A."/>
            <person name="Drula E."/>
            <person name="Henrissat B."/>
            <person name="Kohler A."/>
            <person name="Grigoriev I.V."/>
            <person name="Martin F.M."/>
            <person name="Hacquard S."/>
        </authorList>
    </citation>
    <scope>NUCLEOTIDE SEQUENCE</scope>
    <source>
        <strain evidence="7">MPI-SDFR-AT-0117</strain>
    </source>
</reference>
<dbReference type="PANTHER" id="PTHR31683:SF18">
    <property type="entry name" value="PECTATE LYASE 21-RELATED"/>
    <property type="match status" value="1"/>
</dbReference>
<dbReference type="GO" id="GO:0030570">
    <property type="term" value="F:pectate lyase activity"/>
    <property type="evidence" value="ECO:0007669"/>
    <property type="project" value="InterPro"/>
</dbReference>
<dbReference type="AlphaFoldDB" id="A0A9P9AA28"/>
<dbReference type="PANTHER" id="PTHR31683">
    <property type="entry name" value="PECTATE LYASE 18-RELATED"/>
    <property type="match status" value="1"/>
</dbReference>
<keyword evidence="3 4" id="KW-0456">Lyase</keyword>
<dbReference type="InterPro" id="IPR012334">
    <property type="entry name" value="Pectin_lyas_fold"/>
</dbReference>
<dbReference type="GO" id="GO:0005576">
    <property type="term" value="C:extracellular region"/>
    <property type="evidence" value="ECO:0007669"/>
    <property type="project" value="UniProtKB-SubCell"/>
</dbReference>
<dbReference type="InterPro" id="IPR045032">
    <property type="entry name" value="PEL"/>
</dbReference>
<keyword evidence="4" id="KW-0119">Carbohydrate metabolism</keyword>
<dbReference type="InterPro" id="IPR002022">
    <property type="entry name" value="Pec_lyase"/>
</dbReference>
<dbReference type="Proteomes" id="UP000770015">
    <property type="component" value="Unassembled WGS sequence"/>
</dbReference>
<gene>
    <name evidence="7" type="ORF">F5X68DRAFT_207906</name>
</gene>
<feature type="domain" description="Pectate lyase" evidence="6">
    <location>
        <begin position="50"/>
        <end position="264"/>
    </location>
</feature>
<evidence type="ECO:0000259" key="6">
    <source>
        <dbReference type="SMART" id="SM00656"/>
    </source>
</evidence>
<keyword evidence="2 5" id="KW-0732">Signal</keyword>
<keyword evidence="4" id="KW-0964">Secreted</keyword>
<dbReference type="Gene3D" id="2.160.20.10">
    <property type="entry name" value="Single-stranded right-handed beta-helix, Pectin lyase-like"/>
    <property type="match status" value="1"/>
</dbReference>
<sequence length="326" mass="34011">MRLSAVLTSVLATLVVAAPVEQAHEIIKRQASESCTVGYCTQNGGTKGGAGGASVTVKTVAELETALKRKEPLVVIIDGKITGDAKVRVGTNDKTIIGAKGSSITGVGLQVRRVSNIIIRNLKIGQVLAKNGDAISIDESINVWVDHCDLSGDLSAGKDDLDGLLDISHGADFVTVSNTFFHDHWKGSLIGHSDNNAGEDTGKLHVTYANNHFKNVNSRQPLVRFGTVDIVNTLWENVGLNAVNTRMGAQVLVRSSALIGSSGKPAIFFADSKQTGYAVSEDVSLGGAVITAPKGTLTTASLPYKVTLLGSGNIAKTIPSAAGQKL</sequence>
<evidence type="ECO:0000313" key="8">
    <source>
        <dbReference type="Proteomes" id="UP000770015"/>
    </source>
</evidence>
<organism evidence="7 8">
    <name type="scientific">Plectosphaerella plurivora</name>
    <dbReference type="NCBI Taxonomy" id="936078"/>
    <lineage>
        <taxon>Eukaryota</taxon>
        <taxon>Fungi</taxon>
        <taxon>Dikarya</taxon>
        <taxon>Ascomycota</taxon>
        <taxon>Pezizomycotina</taxon>
        <taxon>Sordariomycetes</taxon>
        <taxon>Hypocreomycetidae</taxon>
        <taxon>Glomerellales</taxon>
        <taxon>Plectosphaerellaceae</taxon>
        <taxon>Plectosphaerella</taxon>
    </lineage>
</organism>
<name>A0A9P9AA28_9PEZI</name>
<evidence type="ECO:0000256" key="4">
    <source>
        <dbReference type="RuleBase" id="RU361173"/>
    </source>
</evidence>
<evidence type="ECO:0000256" key="3">
    <source>
        <dbReference type="ARBA" id="ARBA00023239"/>
    </source>
</evidence>
<dbReference type="SUPFAM" id="SSF51126">
    <property type="entry name" value="Pectin lyase-like"/>
    <property type="match status" value="1"/>
</dbReference>
<protein>
    <submittedName>
        <fullName evidence="7">Pectin lyase fold/virulence factor</fullName>
    </submittedName>
</protein>
<accession>A0A9P9AA28</accession>
<feature type="signal peptide" evidence="5">
    <location>
        <begin position="1"/>
        <end position="17"/>
    </location>
</feature>
<evidence type="ECO:0000313" key="7">
    <source>
        <dbReference type="EMBL" id="KAH6686767.1"/>
    </source>
</evidence>
<dbReference type="InterPro" id="IPR011050">
    <property type="entry name" value="Pectin_lyase_fold/virulence"/>
</dbReference>
<evidence type="ECO:0000256" key="1">
    <source>
        <dbReference type="ARBA" id="ARBA00010980"/>
    </source>
</evidence>